<name>A0A1B7YJ49_COLHI</name>
<gene>
    <name evidence="1" type="ORF">CH63R_04288</name>
</gene>
<dbReference type="AlphaFoldDB" id="A0A1B7YJ49"/>
<dbReference type="VEuPathDB" id="FungiDB:CH63R_04288"/>
<proteinExistence type="predicted"/>
<comment type="caution">
    <text evidence="1">The sequence shown here is derived from an EMBL/GenBank/DDBJ whole genome shotgun (WGS) entry which is preliminary data.</text>
</comment>
<organism evidence="1 2">
    <name type="scientific">Colletotrichum higginsianum (strain IMI 349063)</name>
    <name type="common">Crucifer anthracnose fungus</name>
    <dbReference type="NCBI Taxonomy" id="759273"/>
    <lineage>
        <taxon>Eukaryota</taxon>
        <taxon>Fungi</taxon>
        <taxon>Dikarya</taxon>
        <taxon>Ascomycota</taxon>
        <taxon>Pezizomycotina</taxon>
        <taxon>Sordariomycetes</taxon>
        <taxon>Hypocreomycetidae</taxon>
        <taxon>Glomerellales</taxon>
        <taxon>Glomerellaceae</taxon>
        <taxon>Colletotrichum</taxon>
        <taxon>Colletotrichum destructivum species complex</taxon>
    </lineage>
</organism>
<dbReference type="KEGG" id="chig:CH63R_04288"/>
<dbReference type="GeneID" id="28863370"/>
<dbReference type="RefSeq" id="XP_018160509.1">
    <property type="nucleotide sequence ID" value="XM_018299263.1"/>
</dbReference>
<reference evidence="2" key="1">
    <citation type="journal article" date="2017" name="BMC Genomics">
        <title>Gapless genome assembly of Colletotrichum higginsianum reveals chromosome structure and association of transposable elements with secondary metabolite gene clusters.</title>
        <authorList>
            <person name="Dallery J.-F."/>
            <person name="Lapalu N."/>
            <person name="Zampounis A."/>
            <person name="Pigne S."/>
            <person name="Luyten I."/>
            <person name="Amselem J."/>
            <person name="Wittenberg A.H.J."/>
            <person name="Zhou S."/>
            <person name="de Queiroz M.V."/>
            <person name="Robin G.P."/>
            <person name="Auger A."/>
            <person name="Hainaut M."/>
            <person name="Henrissat B."/>
            <person name="Kim K.-T."/>
            <person name="Lee Y.-H."/>
            <person name="Lespinet O."/>
            <person name="Schwartz D.C."/>
            <person name="Thon M.R."/>
            <person name="O'Connell R.J."/>
        </authorList>
    </citation>
    <scope>NUCLEOTIDE SEQUENCE [LARGE SCALE GENOMIC DNA]</scope>
    <source>
        <strain evidence="2">IMI 349063</strain>
    </source>
</reference>
<protein>
    <submittedName>
        <fullName evidence="1">Uncharacterized protein</fullName>
    </submittedName>
</protein>
<dbReference type="Proteomes" id="UP000092177">
    <property type="component" value="Chromosome 3"/>
</dbReference>
<evidence type="ECO:0000313" key="2">
    <source>
        <dbReference type="Proteomes" id="UP000092177"/>
    </source>
</evidence>
<sequence>MLIKASMHSTKKNLSLLGQFRSVLSKDNGGPGSEDPGQLRGLLRLELLGLFRELLTRRRPSDGIRTYIGNGPRAETATAGYLTFFCATNAKCLLDAGNRVAELPPSNSLPWPHLGIGVYVLLSRWLAGTGVEDNTITCLRCSNPSAK</sequence>
<evidence type="ECO:0000313" key="1">
    <source>
        <dbReference type="EMBL" id="OBR11992.1"/>
    </source>
</evidence>
<dbReference type="EMBL" id="LTAN01000003">
    <property type="protein sequence ID" value="OBR11992.1"/>
    <property type="molecule type" value="Genomic_DNA"/>
</dbReference>
<keyword evidence="2" id="KW-1185">Reference proteome</keyword>
<accession>A0A1B7YJ49</accession>